<proteinExistence type="predicted"/>
<reference evidence="1" key="2">
    <citation type="submission" date="2021-09" db="EMBL/GenBank/DDBJ databases">
        <authorList>
            <person name="Gilroy R."/>
        </authorList>
    </citation>
    <scope>NUCLEOTIDE SEQUENCE</scope>
    <source>
        <strain evidence="1">9794</strain>
    </source>
</reference>
<dbReference type="Proteomes" id="UP000722357">
    <property type="component" value="Unassembled WGS sequence"/>
</dbReference>
<name>A0A921HJI6_9BACT</name>
<feature type="non-terminal residue" evidence="1">
    <location>
        <position position="1"/>
    </location>
</feature>
<evidence type="ECO:0000313" key="2">
    <source>
        <dbReference type="Proteomes" id="UP000722357"/>
    </source>
</evidence>
<protein>
    <submittedName>
        <fullName evidence="1">Uncharacterized protein</fullName>
    </submittedName>
</protein>
<dbReference type="AlphaFoldDB" id="A0A921HJI6"/>
<comment type="caution">
    <text evidence="1">The sequence shown here is derived from an EMBL/GenBank/DDBJ whole genome shotgun (WGS) entry which is preliminary data.</text>
</comment>
<sequence>VTLKIFLFPLEIENKVFKSLHFKVREKDSSAFVPKLLKVFRKTQGRFRQNSFAFDSERQSDFSGFSFFILP</sequence>
<dbReference type="EMBL" id="DYWE01000035">
    <property type="protein sequence ID" value="HJF80668.1"/>
    <property type="molecule type" value="Genomic_DNA"/>
</dbReference>
<accession>A0A921HJI6</accession>
<evidence type="ECO:0000313" key="1">
    <source>
        <dbReference type="EMBL" id="HJF80668.1"/>
    </source>
</evidence>
<reference evidence="1" key="1">
    <citation type="journal article" date="2021" name="PeerJ">
        <title>Extensive microbial diversity within the chicken gut microbiome revealed by metagenomics and culture.</title>
        <authorList>
            <person name="Gilroy R."/>
            <person name="Ravi A."/>
            <person name="Getino M."/>
            <person name="Pursley I."/>
            <person name="Horton D.L."/>
            <person name="Alikhan N.F."/>
            <person name="Baker D."/>
            <person name="Gharbi K."/>
            <person name="Hall N."/>
            <person name="Watson M."/>
            <person name="Adriaenssens E.M."/>
            <person name="Foster-Nyarko E."/>
            <person name="Jarju S."/>
            <person name="Secka A."/>
            <person name="Antonio M."/>
            <person name="Oren A."/>
            <person name="Chaudhuri R.R."/>
            <person name="La Ragione R."/>
            <person name="Hildebrand F."/>
            <person name="Pallen M.J."/>
        </authorList>
    </citation>
    <scope>NUCLEOTIDE SEQUENCE</scope>
    <source>
        <strain evidence="1">9794</strain>
    </source>
</reference>
<organism evidence="1 2">
    <name type="scientific">Phocaeicola plebeius</name>
    <dbReference type="NCBI Taxonomy" id="310297"/>
    <lineage>
        <taxon>Bacteria</taxon>
        <taxon>Pseudomonadati</taxon>
        <taxon>Bacteroidota</taxon>
        <taxon>Bacteroidia</taxon>
        <taxon>Bacteroidales</taxon>
        <taxon>Bacteroidaceae</taxon>
        <taxon>Phocaeicola</taxon>
    </lineage>
</organism>
<gene>
    <name evidence="1" type="ORF">K8V40_03305</name>
</gene>